<dbReference type="Proteomes" id="UP000070700">
    <property type="component" value="Unassembled WGS sequence"/>
</dbReference>
<dbReference type="EMBL" id="KQ947429">
    <property type="protein sequence ID" value="KUJ10413.1"/>
    <property type="molecule type" value="Genomic_DNA"/>
</dbReference>
<evidence type="ECO:0000313" key="4">
    <source>
        <dbReference type="EMBL" id="KUJ10413.1"/>
    </source>
</evidence>
<dbReference type="STRING" id="149040.A0A132BDT5"/>
<dbReference type="RefSeq" id="XP_018064768.1">
    <property type="nucleotide sequence ID" value="XM_018209903.1"/>
</dbReference>
<dbReference type="InterPro" id="IPR051178">
    <property type="entry name" value="TfdA_dioxygenase"/>
</dbReference>
<dbReference type="PANTHER" id="PTHR43779:SF2">
    <property type="entry name" value="ALPHA-KETOGLUTARATE-DEPENDENT XANTHINE DIOXYGENASE XAN1"/>
    <property type="match status" value="1"/>
</dbReference>
<dbReference type="GO" id="GO:0016491">
    <property type="term" value="F:oxidoreductase activity"/>
    <property type="evidence" value="ECO:0007669"/>
    <property type="project" value="UniProtKB-KW"/>
</dbReference>
<gene>
    <name evidence="4" type="ORF">LY89DRAFT_596176</name>
</gene>
<dbReference type="Gene3D" id="3.60.130.10">
    <property type="entry name" value="Clavaminate synthase-like"/>
    <property type="match status" value="1"/>
</dbReference>
<proteinExistence type="predicted"/>
<keyword evidence="3" id="KW-0408">Iron</keyword>
<feature type="non-terminal residue" evidence="4">
    <location>
        <position position="1"/>
    </location>
</feature>
<name>A0A132BDT5_MOLSC</name>
<organism evidence="4 5">
    <name type="scientific">Mollisia scopiformis</name>
    <name type="common">Conifer needle endophyte fungus</name>
    <name type="synonym">Phialocephala scopiformis</name>
    <dbReference type="NCBI Taxonomy" id="149040"/>
    <lineage>
        <taxon>Eukaryota</taxon>
        <taxon>Fungi</taxon>
        <taxon>Dikarya</taxon>
        <taxon>Ascomycota</taxon>
        <taxon>Pezizomycotina</taxon>
        <taxon>Leotiomycetes</taxon>
        <taxon>Helotiales</taxon>
        <taxon>Mollisiaceae</taxon>
        <taxon>Mollisia</taxon>
    </lineage>
</organism>
<keyword evidence="2" id="KW-0560">Oxidoreductase</keyword>
<reference evidence="4 5" key="1">
    <citation type="submission" date="2015-10" db="EMBL/GenBank/DDBJ databases">
        <title>Full genome of DAOMC 229536 Phialocephala scopiformis, a fungal endophyte of spruce producing the potent anti-insectan compound rugulosin.</title>
        <authorList>
            <consortium name="DOE Joint Genome Institute"/>
            <person name="Walker A.K."/>
            <person name="Frasz S.L."/>
            <person name="Seifert K.A."/>
            <person name="Miller J.D."/>
            <person name="Mondo S.J."/>
            <person name="Labutti K."/>
            <person name="Lipzen A."/>
            <person name="Dockter R."/>
            <person name="Kennedy M."/>
            <person name="Grigoriev I.V."/>
            <person name="Spatafora J.W."/>
        </authorList>
    </citation>
    <scope>NUCLEOTIDE SEQUENCE [LARGE SCALE GENOMIC DNA]</scope>
    <source>
        <strain evidence="4 5">CBS 120377</strain>
    </source>
</reference>
<evidence type="ECO:0000256" key="3">
    <source>
        <dbReference type="ARBA" id="ARBA00023004"/>
    </source>
</evidence>
<dbReference type="KEGG" id="psco:LY89DRAFT_596176"/>
<dbReference type="InParanoid" id="A0A132BDT5"/>
<evidence type="ECO:0000256" key="1">
    <source>
        <dbReference type="ARBA" id="ARBA00001954"/>
    </source>
</evidence>
<protein>
    <submittedName>
        <fullName evidence="4">Uncharacterized protein</fullName>
    </submittedName>
</protein>
<accession>A0A132BDT5</accession>
<evidence type="ECO:0000313" key="5">
    <source>
        <dbReference type="Proteomes" id="UP000070700"/>
    </source>
</evidence>
<comment type="cofactor">
    <cofactor evidence="1">
        <name>Fe(2+)</name>
        <dbReference type="ChEBI" id="CHEBI:29033"/>
    </cofactor>
</comment>
<dbReference type="OrthoDB" id="93019at2759"/>
<dbReference type="InterPro" id="IPR042098">
    <property type="entry name" value="TauD-like_sf"/>
</dbReference>
<dbReference type="PANTHER" id="PTHR43779">
    <property type="entry name" value="DIOXYGENASE RV0097-RELATED"/>
    <property type="match status" value="1"/>
</dbReference>
<evidence type="ECO:0000256" key="2">
    <source>
        <dbReference type="ARBA" id="ARBA00023002"/>
    </source>
</evidence>
<sequence length="108" mass="11950">EEVLDGQTRFYRWHMDIPCYETLPGKVTLIHGVVIPKVPDQKLVFEEQSVLPIATGAIVSGALAFSLLTSEEQVFALITTVQYAPRPYEWIRDCKAASDGITVAQVGD</sequence>
<dbReference type="GeneID" id="28819629"/>
<keyword evidence="5" id="KW-1185">Reference proteome</keyword>
<dbReference type="AlphaFoldDB" id="A0A132BDT5"/>